<dbReference type="EMBL" id="CM000766">
    <property type="protein sequence ID" value="KXG24918.1"/>
    <property type="molecule type" value="Genomic_DNA"/>
</dbReference>
<evidence type="ECO:0000313" key="2">
    <source>
        <dbReference type="EMBL" id="KXG24918.1"/>
    </source>
</evidence>
<reference evidence="2 3" key="1">
    <citation type="journal article" date="2009" name="Nature">
        <title>The Sorghum bicolor genome and the diversification of grasses.</title>
        <authorList>
            <person name="Paterson A.H."/>
            <person name="Bowers J.E."/>
            <person name="Bruggmann R."/>
            <person name="Dubchak I."/>
            <person name="Grimwood J."/>
            <person name="Gundlach H."/>
            <person name="Haberer G."/>
            <person name="Hellsten U."/>
            <person name="Mitros T."/>
            <person name="Poliakov A."/>
            <person name="Schmutz J."/>
            <person name="Spannagl M."/>
            <person name="Tang H."/>
            <person name="Wang X."/>
            <person name="Wicker T."/>
            <person name="Bharti A.K."/>
            <person name="Chapman J."/>
            <person name="Feltus F.A."/>
            <person name="Gowik U."/>
            <person name="Grigoriev I.V."/>
            <person name="Lyons E."/>
            <person name="Maher C.A."/>
            <person name="Martis M."/>
            <person name="Narechania A."/>
            <person name="Otillar R.P."/>
            <person name="Penning B.W."/>
            <person name="Salamov A.A."/>
            <person name="Wang Y."/>
            <person name="Zhang L."/>
            <person name="Carpita N.C."/>
            <person name="Freeling M."/>
            <person name="Gingle A.R."/>
            <person name="Hash C.T."/>
            <person name="Keller B."/>
            <person name="Klein P."/>
            <person name="Kresovich S."/>
            <person name="McCann M.C."/>
            <person name="Ming R."/>
            <person name="Peterson D.G."/>
            <person name="Mehboob-ur-Rahman"/>
            <person name="Ware D."/>
            <person name="Westhoff P."/>
            <person name="Mayer K.F."/>
            <person name="Messing J."/>
            <person name="Rokhsar D.S."/>
        </authorList>
    </citation>
    <scope>NUCLEOTIDE SEQUENCE [LARGE SCALE GENOMIC DNA]</scope>
    <source>
        <strain evidence="3">cv. BTx623</strain>
    </source>
</reference>
<organism evidence="2 3">
    <name type="scientific">Sorghum bicolor</name>
    <name type="common">Sorghum</name>
    <name type="synonym">Sorghum vulgare</name>
    <dbReference type="NCBI Taxonomy" id="4558"/>
    <lineage>
        <taxon>Eukaryota</taxon>
        <taxon>Viridiplantae</taxon>
        <taxon>Streptophyta</taxon>
        <taxon>Embryophyta</taxon>
        <taxon>Tracheophyta</taxon>
        <taxon>Spermatophyta</taxon>
        <taxon>Magnoliopsida</taxon>
        <taxon>Liliopsida</taxon>
        <taxon>Poales</taxon>
        <taxon>Poaceae</taxon>
        <taxon>PACMAD clade</taxon>
        <taxon>Panicoideae</taxon>
        <taxon>Andropogonodae</taxon>
        <taxon>Andropogoneae</taxon>
        <taxon>Sorghinae</taxon>
        <taxon>Sorghum</taxon>
    </lineage>
</organism>
<evidence type="ECO:0008006" key="4">
    <source>
        <dbReference type="Google" id="ProtNLM"/>
    </source>
</evidence>
<dbReference type="Proteomes" id="UP000000768">
    <property type="component" value="Chromosome 7"/>
</dbReference>
<sequence>MIVFCSAFKIIIFYVCCLAAADVSSGFLGREVADVNIHMHVLDSCRCTSFMDVLALCGENYNLYFPRL</sequence>
<reference evidence="3" key="2">
    <citation type="journal article" date="2018" name="Plant J.">
        <title>The Sorghum bicolor reference genome: improved assembly, gene annotations, a transcriptome atlas, and signatures of genome organization.</title>
        <authorList>
            <person name="McCormick R.F."/>
            <person name="Truong S.K."/>
            <person name="Sreedasyam A."/>
            <person name="Jenkins J."/>
            <person name="Shu S."/>
            <person name="Sims D."/>
            <person name="Kennedy M."/>
            <person name="Amirebrahimi M."/>
            <person name="Weers B.D."/>
            <person name="McKinley B."/>
            <person name="Mattison A."/>
            <person name="Morishige D.T."/>
            <person name="Grimwood J."/>
            <person name="Schmutz J."/>
            <person name="Mullet J.E."/>
        </authorList>
    </citation>
    <scope>NUCLEOTIDE SEQUENCE [LARGE SCALE GENOMIC DNA]</scope>
    <source>
        <strain evidence="3">cv. BTx623</strain>
    </source>
</reference>
<protein>
    <recommendedName>
        <fullName evidence="4">Hydrophobic seed protein domain-containing protein</fullName>
    </recommendedName>
</protein>
<keyword evidence="3" id="KW-1185">Reference proteome</keyword>
<dbReference type="AlphaFoldDB" id="A0A1B6PGX5"/>
<accession>A0A1B6PGX5</accession>
<evidence type="ECO:0000313" key="3">
    <source>
        <dbReference type="Proteomes" id="UP000000768"/>
    </source>
</evidence>
<feature type="chain" id="PRO_5008588827" description="Hydrophobic seed protein domain-containing protein" evidence="1">
    <location>
        <begin position="22"/>
        <end position="68"/>
    </location>
</feature>
<dbReference type="InParanoid" id="A0A1B6PGX5"/>
<name>A0A1B6PGX5_SORBI</name>
<proteinExistence type="predicted"/>
<gene>
    <name evidence="2" type="ORF">SORBI_3007G101000</name>
</gene>
<feature type="signal peptide" evidence="1">
    <location>
        <begin position="1"/>
        <end position="21"/>
    </location>
</feature>
<evidence type="ECO:0000256" key="1">
    <source>
        <dbReference type="SAM" id="SignalP"/>
    </source>
</evidence>
<dbReference type="Gramene" id="KXG24918">
    <property type="protein sequence ID" value="KXG24918"/>
    <property type="gene ID" value="SORBI_3007G101000"/>
</dbReference>
<keyword evidence="1" id="KW-0732">Signal</keyword>